<protein>
    <submittedName>
        <fullName evidence="9">PTS system fructose-specific EIIA component</fullName>
    </submittedName>
</protein>
<dbReference type="InterPro" id="IPR033887">
    <property type="entry name" value="PTS_IIA_man"/>
</dbReference>
<evidence type="ECO:0000313" key="9">
    <source>
        <dbReference type="EMBL" id="MPM79028.1"/>
    </source>
</evidence>
<evidence type="ECO:0000256" key="2">
    <source>
        <dbReference type="ARBA" id="ARBA00022448"/>
    </source>
</evidence>
<feature type="domain" description="PTS EIIA type-4" evidence="8">
    <location>
        <begin position="1"/>
        <end position="123"/>
    </location>
</feature>
<dbReference type="Gene3D" id="3.40.50.510">
    <property type="entry name" value="Phosphotransferase system, mannose-type IIA component"/>
    <property type="match status" value="1"/>
</dbReference>
<evidence type="ECO:0000256" key="3">
    <source>
        <dbReference type="ARBA" id="ARBA00022490"/>
    </source>
</evidence>
<dbReference type="InterPro" id="IPR036662">
    <property type="entry name" value="PTS_EIIA_man-typ_sf"/>
</dbReference>
<accession>A0A645CQ51</accession>
<dbReference type="AlphaFoldDB" id="A0A645CQ51"/>
<keyword evidence="7" id="KW-0418">Kinase</keyword>
<dbReference type="EMBL" id="VSSQ01029063">
    <property type="protein sequence ID" value="MPM79028.1"/>
    <property type="molecule type" value="Genomic_DNA"/>
</dbReference>
<dbReference type="InterPro" id="IPR051471">
    <property type="entry name" value="Bacterial_PTS_sugar_comp"/>
</dbReference>
<proteinExistence type="predicted"/>
<keyword evidence="6" id="KW-0598">Phosphotransferase system</keyword>
<evidence type="ECO:0000256" key="7">
    <source>
        <dbReference type="ARBA" id="ARBA00022777"/>
    </source>
</evidence>
<organism evidence="9">
    <name type="scientific">bioreactor metagenome</name>
    <dbReference type="NCBI Taxonomy" id="1076179"/>
    <lineage>
        <taxon>unclassified sequences</taxon>
        <taxon>metagenomes</taxon>
        <taxon>ecological metagenomes</taxon>
    </lineage>
</organism>
<dbReference type="GO" id="GO:0016301">
    <property type="term" value="F:kinase activity"/>
    <property type="evidence" value="ECO:0007669"/>
    <property type="project" value="UniProtKB-KW"/>
</dbReference>
<dbReference type="PANTHER" id="PTHR33799">
    <property type="entry name" value="PTS PERMEASE-RELATED-RELATED"/>
    <property type="match status" value="1"/>
</dbReference>
<dbReference type="GO" id="GO:0016020">
    <property type="term" value="C:membrane"/>
    <property type="evidence" value="ECO:0007669"/>
    <property type="project" value="InterPro"/>
</dbReference>
<dbReference type="Pfam" id="PF03610">
    <property type="entry name" value="EIIA-man"/>
    <property type="match status" value="1"/>
</dbReference>
<evidence type="ECO:0000259" key="8">
    <source>
        <dbReference type="PROSITE" id="PS51096"/>
    </source>
</evidence>
<dbReference type="GO" id="GO:0009401">
    <property type="term" value="P:phosphoenolpyruvate-dependent sugar phosphotransferase system"/>
    <property type="evidence" value="ECO:0007669"/>
    <property type="project" value="UniProtKB-KW"/>
</dbReference>
<evidence type="ECO:0000256" key="5">
    <source>
        <dbReference type="ARBA" id="ARBA00022679"/>
    </source>
</evidence>
<reference evidence="9" key="1">
    <citation type="submission" date="2019-08" db="EMBL/GenBank/DDBJ databases">
        <authorList>
            <person name="Kucharzyk K."/>
            <person name="Murdoch R.W."/>
            <person name="Higgins S."/>
            <person name="Loffler F."/>
        </authorList>
    </citation>
    <scope>NUCLEOTIDE SEQUENCE</scope>
</reference>
<keyword evidence="4" id="KW-0762">Sugar transport</keyword>
<dbReference type="CDD" id="cd00006">
    <property type="entry name" value="PTS_IIA_man"/>
    <property type="match status" value="1"/>
</dbReference>
<name>A0A645CQ51_9ZZZZ</name>
<keyword evidence="2" id="KW-0813">Transport</keyword>
<evidence type="ECO:0000256" key="4">
    <source>
        <dbReference type="ARBA" id="ARBA00022597"/>
    </source>
</evidence>
<dbReference type="GO" id="GO:0005737">
    <property type="term" value="C:cytoplasm"/>
    <property type="evidence" value="ECO:0007669"/>
    <property type="project" value="UniProtKB-SubCell"/>
</dbReference>
<gene>
    <name evidence="9" type="primary">levD_2</name>
    <name evidence="9" type="ORF">SDC9_126044</name>
</gene>
<sequence>MIELILVSHGSFAAGLREAAEMILGEQEQVYVLGLYQGDSPDSFSQKLEELIGEAQDCKNVLVLSDLQSGTPYNAGMVMAMKRGSACIAGTNLPMLLEILSLRDEMEMEELLQVACSTGRSGIVNSTDLLANYKRKEESK</sequence>
<dbReference type="SUPFAM" id="SSF53062">
    <property type="entry name" value="PTS system fructose IIA component-like"/>
    <property type="match status" value="1"/>
</dbReference>
<comment type="caution">
    <text evidence="9">The sequence shown here is derived from an EMBL/GenBank/DDBJ whole genome shotgun (WGS) entry which is preliminary data.</text>
</comment>
<dbReference type="PROSITE" id="PS51096">
    <property type="entry name" value="PTS_EIIA_TYPE_4"/>
    <property type="match status" value="1"/>
</dbReference>
<keyword evidence="3" id="KW-0963">Cytoplasm</keyword>
<dbReference type="InterPro" id="IPR004701">
    <property type="entry name" value="PTS_EIIA_man-typ"/>
</dbReference>
<evidence type="ECO:0000256" key="1">
    <source>
        <dbReference type="ARBA" id="ARBA00004496"/>
    </source>
</evidence>
<dbReference type="PANTHER" id="PTHR33799:SF1">
    <property type="entry name" value="PTS SYSTEM MANNOSE-SPECIFIC EIIAB COMPONENT-RELATED"/>
    <property type="match status" value="1"/>
</dbReference>
<evidence type="ECO:0000256" key="6">
    <source>
        <dbReference type="ARBA" id="ARBA00022683"/>
    </source>
</evidence>
<keyword evidence="5" id="KW-0808">Transferase</keyword>
<comment type="subcellular location">
    <subcellularLocation>
        <location evidence="1">Cytoplasm</location>
    </subcellularLocation>
</comment>